<keyword evidence="4" id="KW-0496">Mitochondrion</keyword>
<evidence type="ECO:0000313" key="9">
    <source>
        <dbReference type="Proteomes" id="UP001642540"/>
    </source>
</evidence>
<sequence>MSQLSLFVKSGFVKAPLANGIGRYVPQCQRMTLKFCLGWGNSRGVRDFIQHDLIEFVKQNPGTVMYLKPRRHRSPVLVAEYLNGGREWFSLNDMTREEVYKWVDLYRTKAGYPDMHFKNYQHSDIPSIQGYWTPFTNKPADRNMLEFPQNSLNTPLNLKPSTSEIISKLYGEPQEQRSSR</sequence>
<name>A0ABP1RE16_9HEXA</name>
<evidence type="ECO:0000313" key="8">
    <source>
        <dbReference type="EMBL" id="CAL8125687.1"/>
    </source>
</evidence>
<dbReference type="EMBL" id="CAXLJM020000069">
    <property type="protein sequence ID" value="CAL8125687.1"/>
    <property type="molecule type" value="Genomic_DNA"/>
</dbReference>
<evidence type="ECO:0000256" key="4">
    <source>
        <dbReference type="ARBA" id="ARBA00023128"/>
    </source>
</evidence>
<gene>
    <name evidence="8" type="ORF">ODALV1_LOCUS21078</name>
</gene>
<keyword evidence="9" id="KW-1185">Reference proteome</keyword>
<dbReference type="Pfam" id="PF05047">
    <property type="entry name" value="L51_S25_CI-B8"/>
    <property type="match status" value="1"/>
</dbReference>
<evidence type="ECO:0000256" key="3">
    <source>
        <dbReference type="ARBA" id="ARBA00022980"/>
    </source>
</evidence>
<evidence type="ECO:0000256" key="5">
    <source>
        <dbReference type="ARBA" id="ARBA00023274"/>
    </source>
</evidence>
<protein>
    <recommendedName>
        <fullName evidence="6">Large ribosomal subunit protein mL43</fullName>
    </recommendedName>
</protein>
<evidence type="ECO:0000256" key="6">
    <source>
        <dbReference type="ARBA" id="ARBA00035188"/>
    </source>
</evidence>
<dbReference type="InterPro" id="IPR039927">
    <property type="entry name" value="Ribosomal_mL43"/>
</dbReference>
<dbReference type="PANTHER" id="PTHR21396">
    <property type="entry name" value="39S RIBOSOMAL PROTEIN L43"/>
    <property type="match status" value="1"/>
</dbReference>
<dbReference type="Gene3D" id="3.40.30.10">
    <property type="entry name" value="Glutaredoxin"/>
    <property type="match status" value="1"/>
</dbReference>
<evidence type="ECO:0000256" key="2">
    <source>
        <dbReference type="ARBA" id="ARBA00006073"/>
    </source>
</evidence>
<keyword evidence="3" id="KW-0689">Ribosomal protein</keyword>
<dbReference type="InterPro" id="IPR007741">
    <property type="entry name" value="Ribosomal_mL43/mS25/NADH_DH"/>
</dbReference>
<evidence type="ECO:0000256" key="1">
    <source>
        <dbReference type="ARBA" id="ARBA00004173"/>
    </source>
</evidence>
<feature type="domain" description="Ribosomal protein/NADH dehydrogenase" evidence="7">
    <location>
        <begin position="38"/>
        <end position="110"/>
    </location>
</feature>
<dbReference type="SUPFAM" id="SSF52833">
    <property type="entry name" value="Thioredoxin-like"/>
    <property type="match status" value="1"/>
</dbReference>
<keyword evidence="5" id="KW-0687">Ribonucleoprotein</keyword>
<accession>A0ABP1RE16</accession>
<dbReference type="Proteomes" id="UP001642540">
    <property type="component" value="Unassembled WGS sequence"/>
</dbReference>
<proteinExistence type="inferred from homology"/>
<dbReference type="SMART" id="SM00916">
    <property type="entry name" value="L51_S25_CI-B8"/>
    <property type="match status" value="1"/>
</dbReference>
<dbReference type="InterPro" id="IPR036249">
    <property type="entry name" value="Thioredoxin-like_sf"/>
</dbReference>
<dbReference type="PANTHER" id="PTHR21396:SF2">
    <property type="entry name" value="LARGE RIBOSOMAL SUBUNIT PROTEIN ML43"/>
    <property type="match status" value="1"/>
</dbReference>
<comment type="subcellular location">
    <subcellularLocation>
        <location evidence="1">Mitochondrion</location>
    </subcellularLocation>
</comment>
<comment type="caution">
    <text evidence="8">The sequence shown here is derived from an EMBL/GenBank/DDBJ whole genome shotgun (WGS) entry which is preliminary data.</text>
</comment>
<evidence type="ECO:0000259" key="7">
    <source>
        <dbReference type="SMART" id="SM00916"/>
    </source>
</evidence>
<reference evidence="8 9" key="1">
    <citation type="submission" date="2024-08" db="EMBL/GenBank/DDBJ databases">
        <authorList>
            <person name="Cucini C."/>
            <person name="Frati F."/>
        </authorList>
    </citation>
    <scope>NUCLEOTIDE SEQUENCE [LARGE SCALE GENOMIC DNA]</scope>
</reference>
<organism evidence="8 9">
    <name type="scientific">Orchesella dallaii</name>
    <dbReference type="NCBI Taxonomy" id="48710"/>
    <lineage>
        <taxon>Eukaryota</taxon>
        <taxon>Metazoa</taxon>
        <taxon>Ecdysozoa</taxon>
        <taxon>Arthropoda</taxon>
        <taxon>Hexapoda</taxon>
        <taxon>Collembola</taxon>
        <taxon>Entomobryomorpha</taxon>
        <taxon>Entomobryoidea</taxon>
        <taxon>Orchesellidae</taxon>
        <taxon>Orchesellinae</taxon>
        <taxon>Orchesella</taxon>
    </lineage>
</organism>
<comment type="similarity">
    <text evidence="2">Belongs to the mitochondrion-specific ribosomal protein mL43 family.</text>
</comment>